<keyword evidence="1" id="KW-1133">Transmembrane helix</keyword>
<dbReference type="Pfam" id="PF07885">
    <property type="entry name" value="Ion_trans_2"/>
    <property type="match status" value="1"/>
</dbReference>
<keyword evidence="3" id="KW-0407">Ion channel</keyword>
<sequence>MPDVVLIVLGAVLVAAVAVDALATTLSVSSGAGPLTTRLLAWCWRLALAAHRTGKEGSFLTAVGAVLLTTTVLAWVAVLWAGWALVFAGSGAVVDSQSGAPVGPGDVVYYAGMTVFTLGTGDVVSADGSWRVVMAAASFSGLFLVTLAITYLISVIAAVVTRRALAVSIHALGGSSTAIVERGWTGEGFSQMFEQQLIDLRSEVAASAEQHLAYPVLRYFHSPQPHLAAPLAVARLDEALLVLAEGVQESVRPDRSATEPLRYAVARFVATARQGSGSRAGGPPPPMSLTPLRRAGVPTVAEADFDAANRRHADRRTDLHRLVADAGWSWPSS</sequence>
<organism evidence="3 4">
    <name type="scientific">Nocardioides deserti</name>
    <dbReference type="NCBI Taxonomy" id="1588644"/>
    <lineage>
        <taxon>Bacteria</taxon>
        <taxon>Bacillati</taxon>
        <taxon>Actinomycetota</taxon>
        <taxon>Actinomycetes</taxon>
        <taxon>Propionibacteriales</taxon>
        <taxon>Nocardioidaceae</taxon>
        <taxon>Nocardioides</taxon>
    </lineage>
</organism>
<protein>
    <submittedName>
        <fullName evidence="3">Two pore domain potassium channel family protein</fullName>
    </submittedName>
</protein>
<keyword evidence="1" id="KW-0472">Membrane</keyword>
<gene>
    <name evidence="3" type="ORF">H7344_03485</name>
</gene>
<keyword evidence="3" id="KW-0406">Ion transport</keyword>
<dbReference type="RefSeq" id="WP_186344654.1">
    <property type="nucleotide sequence ID" value="NZ_BMMR01000002.1"/>
</dbReference>
<keyword evidence="4" id="KW-1185">Reference proteome</keyword>
<proteinExistence type="predicted"/>
<dbReference type="GO" id="GO:0034220">
    <property type="term" value="P:monoatomic ion transmembrane transport"/>
    <property type="evidence" value="ECO:0007669"/>
    <property type="project" value="UniProtKB-KW"/>
</dbReference>
<evidence type="ECO:0000313" key="4">
    <source>
        <dbReference type="Proteomes" id="UP000604001"/>
    </source>
</evidence>
<dbReference type="InterPro" id="IPR013099">
    <property type="entry name" value="K_chnl_dom"/>
</dbReference>
<evidence type="ECO:0000313" key="3">
    <source>
        <dbReference type="EMBL" id="MBC2959357.1"/>
    </source>
</evidence>
<feature type="transmembrane region" description="Helical" evidence="1">
    <location>
        <begin position="60"/>
        <end position="87"/>
    </location>
</feature>
<keyword evidence="1" id="KW-0812">Transmembrane</keyword>
<dbReference type="Proteomes" id="UP000604001">
    <property type="component" value="Unassembled WGS sequence"/>
</dbReference>
<reference evidence="3 4" key="1">
    <citation type="submission" date="2020-08" db="EMBL/GenBank/DDBJ databases">
        <title>novel species in genus Nocardioides.</title>
        <authorList>
            <person name="Zhang G."/>
        </authorList>
    </citation>
    <scope>NUCLEOTIDE SEQUENCE [LARGE SCALE GENOMIC DNA]</scope>
    <source>
        <strain evidence="3 4">SC8A-24</strain>
    </source>
</reference>
<comment type="caution">
    <text evidence="3">The sequence shown here is derived from an EMBL/GenBank/DDBJ whole genome shotgun (WGS) entry which is preliminary data.</text>
</comment>
<accession>A0ABR6U4J1</accession>
<feature type="transmembrane region" description="Helical" evidence="1">
    <location>
        <begin position="107"/>
        <end position="125"/>
    </location>
</feature>
<keyword evidence="3" id="KW-0813">Transport</keyword>
<feature type="transmembrane region" description="Helical" evidence="1">
    <location>
        <begin position="132"/>
        <end position="160"/>
    </location>
</feature>
<evidence type="ECO:0000259" key="2">
    <source>
        <dbReference type="Pfam" id="PF07885"/>
    </source>
</evidence>
<name>A0ABR6U4J1_9ACTN</name>
<feature type="domain" description="Potassium channel" evidence="2">
    <location>
        <begin position="77"/>
        <end position="156"/>
    </location>
</feature>
<evidence type="ECO:0000256" key="1">
    <source>
        <dbReference type="SAM" id="Phobius"/>
    </source>
</evidence>
<dbReference type="Gene3D" id="1.10.287.70">
    <property type="match status" value="1"/>
</dbReference>
<dbReference type="EMBL" id="JACMYC010000002">
    <property type="protein sequence ID" value="MBC2959357.1"/>
    <property type="molecule type" value="Genomic_DNA"/>
</dbReference>
<dbReference type="SUPFAM" id="SSF81324">
    <property type="entry name" value="Voltage-gated potassium channels"/>
    <property type="match status" value="1"/>
</dbReference>